<dbReference type="GO" id="GO:0052621">
    <property type="term" value="F:diguanylate cyclase activity"/>
    <property type="evidence" value="ECO:0007669"/>
    <property type="project" value="UniProtKB-EC"/>
</dbReference>
<proteinExistence type="predicted"/>
<dbReference type="AlphaFoldDB" id="A0A1Y5T6X8"/>
<dbReference type="CDD" id="cd01949">
    <property type="entry name" value="GGDEF"/>
    <property type="match status" value="1"/>
</dbReference>
<dbReference type="Gene3D" id="3.30.70.270">
    <property type="match status" value="1"/>
</dbReference>
<keyword evidence="3" id="KW-0548">Nucleotidyltransferase</keyword>
<evidence type="ECO:0000313" key="4">
    <source>
        <dbReference type="Proteomes" id="UP000193870"/>
    </source>
</evidence>
<dbReference type="OrthoDB" id="9812260at2"/>
<dbReference type="EC" id="2.7.7.65" evidence="3"/>
<name>A0A1Y5T6X8_9RHOB</name>
<evidence type="ECO:0000259" key="2">
    <source>
        <dbReference type="PROSITE" id="PS50887"/>
    </source>
</evidence>
<protein>
    <submittedName>
        <fullName evidence="3">Diguanylate cyclase DosC</fullName>
        <ecNumber evidence="3">2.7.7.65</ecNumber>
    </submittedName>
</protein>
<dbReference type="SUPFAM" id="SSF55073">
    <property type="entry name" value="Nucleotide cyclase"/>
    <property type="match status" value="1"/>
</dbReference>
<dbReference type="Proteomes" id="UP000193870">
    <property type="component" value="Unassembled WGS sequence"/>
</dbReference>
<sequence length="343" mass="37159">MMFAGDITLDPGVLGQLLPMHLRTELSGRVLSMGATFARIAGSRATPDMWLFDLLACELPDGEVEVAPLVGAPVVRLRFRDGRRVGFRGHAVALPDGTALFDLAFDLVDLADLGGARLTASDFPPTDRTLDMLYLMEAKSLAMREALRLVDRLQDARDRAEAAALTDTLTGLQNRRGLDHVLQRTSLGTPFSICQVDLDHFKRVNDSYGHAAGDAVLRAVARRLMRNVRTSDTVARVGGDEFLIILPELTDIAVLDEIALRIVAELERPVVHGGQQCRISASLGIAVSTDYGYPDVKLMIADADAALYRSKSGGRARHTIHARPEQAPAPPGPPGTSRRSARP</sequence>
<dbReference type="PANTHER" id="PTHR46663">
    <property type="entry name" value="DIGUANYLATE CYCLASE DGCT-RELATED"/>
    <property type="match status" value="1"/>
</dbReference>
<dbReference type="RefSeq" id="WP_085854760.1">
    <property type="nucleotide sequence ID" value="NZ_FOPF01000008.1"/>
</dbReference>
<feature type="domain" description="GGDEF" evidence="2">
    <location>
        <begin position="189"/>
        <end position="323"/>
    </location>
</feature>
<dbReference type="Pfam" id="PF00990">
    <property type="entry name" value="GGDEF"/>
    <property type="match status" value="1"/>
</dbReference>
<dbReference type="SMART" id="SM00267">
    <property type="entry name" value="GGDEF"/>
    <property type="match status" value="1"/>
</dbReference>
<organism evidence="3 4">
    <name type="scientific">Palleronia marisminoris</name>
    <dbReference type="NCBI Taxonomy" id="315423"/>
    <lineage>
        <taxon>Bacteria</taxon>
        <taxon>Pseudomonadati</taxon>
        <taxon>Pseudomonadota</taxon>
        <taxon>Alphaproteobacteria</taxon>
        <taxon>Rhodobacterales</taxon>
        <taxon>Roseobacteraceae</taxon>
        <taxon>Palleronia</taxon>
    </lineage>
</organism>
<dbReference type="InterPro" id="IPR043128">
    <property type="entry name" value="Rev_trsase/Diguanyl_cyclase"/>
</dbReference>
<evidence type="ECO:0000313" key="3">
    <source>
        <dbReference type="EMBL" id="SLN57258.1"/>
    </source>
</evidence>
<evidence type="ECO:0000256" key="1">
    <source>
        <dbReference type="SAM" id="MobiDB-lite"/>
    </source>
</evidence>
<keyword evidence="3" id="KW-0808">Transferase</keyword>
<dbReference type="NCBIfam" id="TIGR00254">
    <property type="entry name" value="GGDEF"/>
    <property type="match status" value="1"/>
</dbReference>
<dbReference type="PANTHER" id="PTHR46663:SF4">
    <property type="entry name" value="DIGUANYLATE CYCLASE DGCT-RELATED"/>
    <property type="match status" value="1"/>
</dbReference>
<dbReference type="InterPro" id="IPR052163">
    <property type="entry name" value="DGC-Regulatory_Protein"/>
</dbReference>
<feature type="region of interest" description="Disordered" evidence="1">
    <location>
        <begin position="314"/>
        <end position="343"/>
    </location>
</feature>
<dbReference type="InterPro" id="IPR029787">
    <property type="entry name" value="Nucleotide_cyclase"/>
</dbReference>
<dbReference type="PROSITE" id="PS50887">
    <property type="entry name" value="GGDEF"/>
    <property type="match status" value="1"/>
</dbReference>
<dbReference type="InterPro" id="IPR000160">
    <property type="entry name" value="GGDEF_dom"/>
</dbReference>
<accession>A0A1Y5T6X8</accession>
<gene>
    <name evidence="3" type="primary">dosC</name>
    <name evidence="3" type="ORF">PAM7066_02750</name>
</gene>
<keyword evidence="4" id="KW-1185">Reference proteome</keyword>
<dbReference type="FunFam" id="3.30.70.270:FF:000001">
    <property type="entry name" value="Diguanylate cyclase domain protein"/>
    <property type="match status" value="1"/>
</dbReference>
<dbReference type="EMBL" id="FWFV01000008">
    <property type="protein sequence ID" value="SLN57258.1"/>
    <property type="molecule type" value="Genomic_DNA"/>
</dbReference>
<reference evidence="3 4" key="1">
    <citation type="submission" date="2017-03" db="EMBL/GenBank/DDBJ databases">
        <authorList>
            <person name="Afonso C.L."/>
            <person name="Miller P.J."/>
            <person name="Scott M.A."/>
            <person name="Spackman E."/>
            <person name="Goraichik I."/>
            <person name="Dimitrov K.M."/>
            <person name="Suarez D.L."/>
            <person name="Swayne D.E."/>
        </authorList>
    </citation>
    <scope>NUCLEOTIDE SEQUENCE [LARGE SCALE GENOMIC DNA]</scope>
    <source>
        <strain evidence="3 4">CECT 7066</strain>
    </source>
</reference>
<dbReference type="STRING" id="315423.SAMN04488020_10842"/>